<evidence type="ECO:0000256" key="5">
    <source>
        <dbReference type="SAM" id="SignalP"/>
    </source>
</evidence>
<evidence type="ECO:0000313" key="8">
    <source>
        <dbReference type="Proteomes" id="UP000242188"/>
    </source>
</evidence>
<dbReference type="SUPFAM" id="SSF49842">
    <property type="entry name" value="TNF-like"/>
    <property type="match status" value="1"/>
</dbReference>
<name>A0A210QUH9_MIZYE</name>
<evidence type="ECO:0000256" key="4">
    <source>
        <dbReference type="SAM" id="Coils"/>
    </source>
</evidence>
<dbReference type="PANTHER" id="PTHR22923">
    <property type="entry name" value="CEREBELLIN-RELATED"/>
    <property type="match status" value="1"/>
</dbReference>
<keyword evidence="8" id="KW-1185">Reference proteome</keyword>
<dbReference type="OrthoDB" id="6119708at2759"/>
<dbReference type="Gene3D" id="2.60.120.40">
    <property type="match status" value="1"/>
</dbReference>
<evidence type="ECO:0000256" key="2">
    <source>
        <dbReference type="ARBA" id="ARBA00022525"/>
    </source>
</evidence>
<dbReference type="InterPro" id="IPR050822">
    <property type="entry name" value="Cerebellin_Synaptic_Org"/>
</dbReference>
<keyword evidence="4" id="KW-0175">Coiled coil</keyword>
<reference evidence="7 8" key="1">
    <citation type="journal article" date="2017" name="Nat. Ecol. Evol.">
        <title>Scallop genome provides insights into evolution of bilaterian karyotype and development.</title>
        <authorList>
            <person name="Wang S."/>
            <person name="Zhang J."/>
            <person name="Jiao W."/>
            <person name="Li J."/>
            <person name="Xun X."/>
            <person name="Sun Y."/>
            <person name="Guo X."/>
            <person name="Huan P."/>
            <person name="Dong B."/>
            <person name="Zhang L."/>
            <person name="Hu X."/>
            <person name="Sun X."/>
            <person name="Wang J."/>
            <person name="Zhao C."/>
            <person name="Wang Y."/>
            <person name="Wang D."/>
            <person name="Huang X."/>
            <person name="Wang R."/>
            <person name="Lv J."/>
            <person name="Li Y."/>
            <person name="Zhang Z."/>
            <person name="Liu B."/>
            <person name="Lu W."/>
            <person name="Hui Y."/>
            <person name="Liang J."/>
            <person name="Zhou Z."/>
            <person name="Hou R."/>
            <person name="Li X."/>
            <person name="Liu Y."/>
            <person name="Li H."/>
            <person name="Ning X."/>
            <person name="Lin Y."/>
            <person name="Zhao L."/>
            <person name="Xing Q."/>
            <person name="Dou J."/>
            <person name="Li Y."/>
            <person name="Mao J."/>
            <person name="Guo H."/>
            <person name="Dou H."/>
            <person name="Li T."/>
            <person name="Mu C."/>
            <person name="Jiang W."/>
            <person name="Fu Q."/>
            <person name="Fu X."/>
            <person name="Miao Y."/>
            <person name="Liu J."/>
            <person name="Yu Q."/>
            <person name="Li R."/>
            <person name="Liao H."/>
            <person name="Li X."/>
            <person name="Kong Y."/>
            <person name="Jiang Z."/>
            <person name="Chourrout D."/>
            <person name="Li R."/>
            <person name="Bao Z."/>
        </authorList>
    </citation>
    <scope>NUCLEOTIDE SEQUENCE [LARGE SCALE GENOMIC DNA]</scope>
    <source>
        <strain evidence="7 8">PY_sf001</strain>
    </source>
</reference>
<gene>
    <name evidence="7" type="ORF">KP79_PYT18562</name>
</gene>
<feature type="signal peptide" evidence="5">
    <location>
        <begin position="1"/>
        <end position="20"/>
    </location>
</feature>
<evidence type="ECO:0000259" key="6">
    <source>
        <dbReference type="PROSITE" id="PS50871"/>
    </source>
</evidence>
<sequence length="305" mass="34141">MVGGVFLVLVVFCVIQYICGYGVPVDPSQINKTTSTTRTSKIIPEAITDYVTSLLSDINARVEELELSREKNVKQMAIMQNEIEEIKSENINLKENMNIINDFLRRKGFNINDILSRKLQKSSHSDAVHIHLNESLHSNPHDNTNGHSLPKRITNERVRRGRTFQRLPSTRADSFGDNVAFHAIMDRDLVNPGRGYEIVFGRVLTNTGGSFSSTTGTFTCGTPGTYVFFWTVTISSDHWTDIHLVRNGQVLAVIVAGNAYHYGSYTGAAIIHLDVGDEVFVKVDFHQENTTIYSTASMFSGFKLF</sequence>
<dbReference type="PROSITE" id="PS50871">
    <property type="entry name" value="C1Q"/>
    <property type="match status" value="1"/>
</dbReference>
<keyword evidence="2" id="KW-0964">Secreted</keyword>
<accession>A0A210QUH9</accession>
<proteinExistence type="predicted"/>
<evidence type="ECO:0000256" key="3">
    <source>
        <dbReference type="ARBA" id="ARBA00022729"/>
    </source>
</evidence>
<dbReference type="PRINTS" id="PR00007">
    <property type="entry name" value="COMPLEMNTC1Q"/>
</dbReference>
<dbReference type="GO" id="GO:0005576">
    <property type="term" value="C:extracellular region"/>
    <property type="evidence" value="ECO:0007669"/>
    <property type="project" value="UniProtKB-SubCell"/>
</dbReference>
<dbReference type="Pfam" id="PF00386">
    <property type="entry name" value="C1q"/>
    <property type="match status" value="1"/>
</dbReference>
<feature type="chain" id="PRO_5013007479" evidence="5">
    <location>
        <begin position="21"/>
        <end position="305"/>
    </location>
</feature>
<dbReference type="EMBL" id="NEDP02001812">
    <property type="protein sequence ID" value="OWF52394.1"/>
    <property type="molecule type" value="Genomic_DNA"/>
</dbReference>
<keyword evidence="3 5" id="KW-0732">Signal</keyword>
<dbReference type="SMART" id="SM00110">
    <property type="entry name" value="C1Q"/>
    <property type="match status" value="1"/>
</dbReference>
<comment type="caution">
    <text evidence="7">The sequence shown here is derived from an EMBL/GenBank/DDBJ whole genome shotgun (WGS) entry which is preliminary data.</text>
</comment>
<dbReference type="InterPro" id="IPR008983">
    <property type="entry name" value="Tumour_necrosis_fac-like_dom"/>
</dbReference>
<dbReference type="AlphaFoldDB" id="A0A210QUH9"/>
<dbReference type="InterPro" id="IPR001073">
    <property type="entry name" value="C1q_dom"/>
</dbReference>
<organism evidence="7 8">
    <name type="scientific">Mizuhopecten yessoensis</name>
    <name type="common">Japanese scallop</name>
    <name type="synonym">Patinopecten yessoensis</name>
    <dbReference type="NCBI Taxonomy" id="6573"/>
    <lineage>
        <taxon>Eukaryota</taxon>
        <taxon>Metazoa</taxon>
        <taxon>Spiralia</taxon>
        <taxon>Lophotrochozoa</taxon>
        <taxon>Mollusca</taxon>
        <taxon>Bivalvia</taxon>
        <taxon>Autobranchia</taxon>
        <taxon>Pteriomorphia</taxon>
        <taxon>Pectinida</taxon>
        <taxon>Pectinoidea</taxon>
        <taxon>Pectinidae</taxon>
        <taxon>Mizuhopecten</taxon>
    </lineage>
</organism>
<comment type="subcellular location">
    <subcellularLocation>
        <location evidence="1">Secreted</location>
    </subcellularLocation>
</comment>
<feature type="coiled-coil region" evidence="4">
    <location>
        <begin position="62"/>
        <end position="96"/>
    </location>
</feature>
<dbReference type="PANTHER" id="PTHR22923:SF116">
    <property type="entry name" value="C1Q DOMAIN-CONTAINING PROTEIN"/>
    <property type="match status" value="1"/>
</dbReference>
<protein>
    <submittedName>
        <fullName evidence="7">Complement C1q-like protein 4</fullName>
    </submittedName>
</protein>
<feature type="domain" description="C1q" evidence="6">
    <location>
        <begin position="174"/>
        <end position="305"/>
    </location>
</feature>
<evidence type="ECO:0000313" key="7">
    <source>
        <dbReference type="EMBL" id="OWF52394.1"/>
    </source>
</evidence>
<dbReference type="Proteomes" id="UP000242188">
    <property type="component" value="Unassembled WGS sequence"/>
</dbReference>
<evidence type="ECO:0000256" key="1">
    <source>
        <dbReference type="ARBA" id="ARBA00004613"/>
    </source>
</evidence>